<protein>
    <submittedName>
        <fullName evidence="10">YfiH family protein</fullName>
    </submittedName>
</protein>
<organism evidence="10 11">
    <name type="scientific">Leptospira terpstrae serovar Hualin str. LT 11-33 = ATCC 700639</name>
    <dbReference type="NCBI Taxonomy" id="1257025"/>
    <lineage>
        <taxon>Bacteria</taxon>
        <taxon>Pseudomonadati</taxon>
        <taxon>Spirochaetota</taxon>
        <taxon>Spirochaetia</taxon>
        <taxon>Leptospirales</taxon>
        <taxon>Leptospiraceae</taxon>
        <taxon>Leptospira</taxon>
    </lineage>
</organism>
<evidence type="ECO:0000256" key="8">
    <source>
        <dbReference type="ARBA" id="ARBA00048968"/>
    </source>
</evidence>
<evidence type="ECO:0000313" key="10">
    <source>
        <dbReference type="EMBL" id="EMY60061.1"/>
    </source>
</evidence>
<evidence type="ECO:0000256" key="1">
    <source>
        <dbReference type="ARBA" id="ARBA00000553"/>
    </source>
</evidence>
<dbReference type="SUPFAM" id="SSF64438">
    <property type="entry name" value="CNF1/YfiH-like putative cysteine hydrolases"/>
    <property type="match status" value="1"/>
</dbReference>
<keyword evidence="4" id="KW-0479">Metal-binding</keyword>
<proteinExistence type="inferred from homology"/>
<comment type="catalytic activity">
    <reaction evidence="1">
        <text>inosine + phosphate = alpha-D-ribose 1-phosphate + hypoxanthine</text>
        <dbReference type="Rhea" id="RHEA:27646"/>
        <dbReference type="ChEBI" id="CHEBI:17368"/>
        <dbReference type="ChEBI" id="CHEBI:17596"/>
        <dbReference type="ChEBI" id="CHEBI:43474"/>
        <dbReference type="ChEBI" id="CHEBI:57720"/>
        <dbReference type="EC" id="2.4.2.1"/>
    </reaction>
    <physiologicalReaction direction="left-to-right" evidence="1">
        <dbReference type="Rhea" id="RHEA:27647"/>
    </physiologicalReaction>
</comment>
<dbReference type="CDD" id="cd16833">
    <property type="entry name" value="YfiH"/>
    <property type="match status" value="1"/>
</dbReference>
<dbReference type="GO" id="GO:0005507">
    <property type="term" value="F:copper ion binding"/>
    <property type="evidence" value="ECO:0007669"/>
    <property type="project" value="TreeGrafter"/>
</dbReference>
<evidence type="ECO:0000256" key="6">
    <source>
        <dbReference type="ARBA" id="ARBA00022833"/>
    </source>
</evidence>
<dbReference type="InterPro" id="IPR038371">
    <property type="entry name" value="Cu_polyphenol_OxRdtase_sf"/>
</dbReference>
<keyword evidence="3" id="KW-0808">Transferase</keyword>
<dbReference type="Gene3D" id="3.60.140.10">
    <property type="entry name" value="CNF1/YfiH-like putative cysteine hydrolases"/>
    <property type="match status" value="1"/>
</dbReference>
<dbReference type="AlphaFoldDB" id="N1VXA3"/>
<dbReference type="PANTHER" id="PTHR30616:SF2">
    <property type="entry name" value="PURINE NUCLEOSIDE PHOSPHORYLASE LACC1"/>
    <property type="match status" value="1"/>
</dbReference>
<dbReference type="GO" id="GO:0016787">
    <property type="term" value="F:hydrolase activity"/>
    <property type="evidence" value="ECO:0007669"/>
    <property type="project" value="UniProtKB-KW"/>
</dbReference>
<dbReference type="Proteomes" id="UP000012371">
    <property type="component" value="Unassembled WGS sequence"/>
</dbReference>
<dbReference type="RefSeq" id="WP_002975304.1">
    <property type="nucleotide sequence ID" value="NZ_AOGW02000018.1"/>
</dbReference>
<comment type="catalytic activity">
    <reaction evidence="7">
        <text>adenosine + H2O + H(+) = inosine + NH4(+)</text>
        <dbReference type="Rhea" id="RHEA:24408"/>
        <dbReference type="ChEBI" id="CHEBI:15377"/>
        <dbReference type="ChEBI" id="CHEBI:15378"/>
        <dbReference type="ChEBI" id="CHEBI:16335"/>
        <dbReference type="ChEBI" id="CHEBI:17596"/>
        <dbReference type="ChEBI" id="CHEBI:28938"/>
        <dbReference type="EC" id="3.5.4.4"/>
    </reaction>
    <physiologicalReaction direction="left-to-right" evidence="7">
        <dbReference type="Rhea" id="RHEA:24409"/>
    </physiologicalReaction>
</comment>
<gene>
    <name evidence="10" type="ORF">LEP1GSC203_0992</name>
</gene>
<sequence length="246" mass="28522">MKFIQVFSTNYGKVLYGTAGKQSLESLKEKYPVYPKNPEGWKDYTEDWVKREWKVSSPQIITLNQEHGNSIHFISRESKILNELIVLEGDGLYTESENRILFVRTADCVPVFLYSNKRPFVAIVHSGWKGTSLGITERLIDETLRLGYDLEELQLEIGPYIQRSDYEVEEDVAEHFLSLGDAVCHPIGHGKFLLDVGLAIEMRVKMRFQNFNGIKNLHTNVYRSPLYFSHRAKEEGRNLNFILWES</sequence>
<dbReference type="InterPro" id="IPR003730">
    <property type="entry name" value="Cu_polyphenol_OxRdtase"/>
</dbReference>
<comment type="similarity">
    <text evidence="2">Belongs to the purine nucleoside phosphorylase YfiH/LACC1 family.</text>
</comment>
<dbReference type="PANTHER" id="PTHR30616">
    <property type="entry name" value="UNCHARACTERIZED PROTEIN YFIH"/>
    <property type="match status" value="1"/>
</dbReference>
<evidence type="ECO:0000256" key="4">
    <source>
        <dbReference type="ARBA" id="ARBA00022723"/>
    </source>
</evidence>
<accession>N1VXA3</accession>
<evidence type="ECO:0000256" key="3">
    <source>
        <dbReference type="ARBA" id="ARBA00022679"/>
    </source>
</evidence>
<evidence type="ECO:0000256" key="5">
    <source>
        <dbReference type="ARBA" id="ARBA00022801"/>
    </source>
</evidence>
<evidence type="ECO:0000256" key="7">
    <source>
        <dbReference type="ARBA" id="ARBA00047989"/>
    </source>
</evidence>
<keyword evidence="11" id="KW-1185">Reference proteome</keyword>
<evidence type="ECO:0000313" key="11">
    <source>
        <dbReference type="Proteomes" id="UP000012371"/>
    </source>
</evidence>
<dbReference type="Pfam" id="PF02578">
    <property type="entry name" value="Cu-oxidase_4"/>
    <property type="match status" value="1"/>
</dbReference>
<dbReference type="InterPro" id="IPR011324">
    <property type="entry name" value="Cytotoxic_necrot_fac-like_cat"/>
</dbReference>
<comment type="catalytic activity">
    <reaction evidence="8">
        <text>adenosine + phosphate = alpha-D-ribose 1-phosphate + adenine</text>
        <dbReference type="Rhea" id="RHEA:27642"/>
        <dbReference type="ChEBI" id="CHEBI:16335"/>
        <dbReference type="ChEBI" id="CHEBI:16708"/>
        <dbReference type="ChEBI" id="CHEBI:43474"/>
        <dbReference type="ChEBI" id="CHEBI:57720"/>
        <dbReference type="EC" id="2.4.2.1"/>
    </reaction>
    <physiologicalReaction direction="left-to-right" evidence="8">
        <dbReference type="Rhea" id="RHEA:27643"/>
    </physiologicalReaction>
</comment>
<comment type="catalytic activity">
    <reaction evidence="9">
        <text>S-methyl-5'-thioadenosine + phosphate = 5-(methylsulfanyl)-alpha-D-ribose 1-phosphate + adenine</text>
        <dbReference type="Rhea" id="RHEA:11852"/>
        <dbReference type="ChEBI" id="CHEBI:16708"/>
        <dbReference type="ChEBI" id="CHEBI:17509"/>
        <dbReference type="ChEBI" id="CHEBI:43474"/>
        <dbReference type="ChEBI" id="CHEBI:58533"/>
        <dbReference type="EC" id="2.4.2.28"/>
    </reaction>
    <physiologicalReaction direction="left-to-right" evidence="9">
        <dbReference type="Rhea" id="RHEA:11853"/>
    </physiologicalReaction>
</comment>
<reference evidence="10" key="1">
    <citation type="submission" date="2013-03" db="EMBL/GenBank/DDBJ databases">
        <authorList>
            <person name="Harkins D.M."/>
            <person name="Durkin A.S."/>
            <person name="Brinkac L.M."/>
            <person name="Haft D.H."/>
            <person name="Selengut J.D."/>
            <person name="Sanka R."/>
            <person name="DePew J."/>
            <person name="Purushe J."/>
            <person name="Hartskeerl R.A."/>
            <person name="Ahmed A."/>
            <person name="van der Linden H."/>
            <person name="Goris M.G.A."/>
            <person name="Vinetz J.M."/>
            <person name="Sutton G.G."/>
            <person name="Nierman W.C."/>
            <person name="Fouts D.E."/>
        </authorList>
    </citation>
    <scope>NUCLEOTIDE SEQUENCE [LARGE SCALE GENOMIC DNA]</scope>
    <source>
        <strain evidence="10">LT 11-33</strain>
    </source>
</reference>
<evidence type="ECO:0000256" key="9">
    <source>
        <dbReference type="ARBA" id="ARBA00049893"/>
    </source>
</evidence>
<keyword evidence="6" id="KW-0862">Zinc</keyword>
<name>N1VXA3_9LEPT</name>
<evidence type="ECO:0000256" key="2">
    <source>
        <dbReference type="ARBA" id="ARBA00007353"/>
    </source>
</evidence>
<dbReference type="OrthoDB" id="4279at2"/>
<dbReference type="EMBL" id="AOGW02000018">
    <property type="protein sequence ID" value="EMY60061.1"/>
    <property type="molecule type" value="Genomic_DNA"/>
</dbReference>
<keyword evidence="5" id="KW-0378">Hydrolase</keyword>
<dbReference type="GO" id="GO:0017061">
    <property type="term" value="F:S-methyl-5-thioadenosine phosphorylase activity"/>
    <property type="evidence" value="ECO:0007669"/>
    <property type="project" value="UniProtKB-EC"/>
</dbReference>
<comment type="caution">
    <text evidence="10">The sequence shown here is derived from an EMBL/GenBank/DDBJ whole genome shotgun (WGS) entry which is preliminary data.</text>
</comment>
<dbReference type="STRING" id="1257025.LEP1GSC203_0992"/>